<evidence type="ECO:0000313" key="6">
    <source>
        <dbReference type="Proteomes" id="UP000199473"/>
    </source>
</evidence>
<dbReference type="GO" id="GO:0004792">
    <property type="term" value="F:thiosulfate-cyanide sulfurtransferase activity"/>
    <property type="evidence" value="ECO:0007669"/>
    <property type="project" value="TreeGrafter"/>
</dbReference>
<feature type="domain" description="Rhodanese" evidence="4">
    <location>
        <begin position="164"/>
        <end position="276"/>
    </location>
</feature>
<dbReference type="SMART" id="SM00450">
    <property type="entry name" value="RHOD"/>
    <property type="match status" value="2"/>
</dbReference>
<dbReference type="InterPro" id="IPR036873">
    <property type="entry name" value="Rhodanese-like_dom_sf"/>
</dbReference>
<dbReference type="RefSeq" id="WP_092958495.1">
    <property type="nucleotide sequence ID" value="NZ_FOSQ01000002.1"/>
</dbReference>
<accession>A0A1I3ZDX9</accession>
<evidence type="ECO:0000256" key="3">
    <source>
        <dbReference type="SAM" id="MobiDB-lite"/>
    </source>
</evidence>
<dbReference type="CDD" id="cd01448">
    <property type="entry name" value="TST_Repeat_1"/>
    <property type="match status" value="1"/>
</dbReference>
<sequence>MATDPRDQVFVTAPALAALLQGPRPPVVLCVRNPRTAEMAGASRIPGAVDVDLPTELASPGGGTRGSRPLPDIGALQEAARRWGIRQGDAVVVHDHDRCLVAGRGWWVLRWAGIADVRLLDGGFAAWQGAGLPVATTPGAPAPGDVVLSPGHLGVLDADGAAALAREGLLLDSRVRPNYIGATVAPGQARRGHIPGSVSAPAIDNLTEAGTFAEAETLRHLYAALGADGSRPVGVSCGAGISAAHAVAVLASIGVEASMYPGSWSAWIADPDRPVVVGGLPG</sequence>
<keyword evidence="5" id="KW-0670">Pyruvate</keyword>
<reference evidence="5 6" key="1">
    <citation type="submission" date="2016-10" db="EMBL/GenBank/DDBJ databases">
        <authorList>
            <person name="de Groot N.N."/>
        </authorList>
    </citation>
    <scope>NUCLEOTIDE SEQUENCE [LARGE SCALE GENOMIC DNA]</scope>
    <source>
        <strain evidence="5 6">DSM 19981</strain>
    </source>
</reference>
<proteinExistence type="predicted"/>
<evidence type="ECO:0000259" key="4">
    <source>
        <dbReference type="PROSITE" id="PS50206"/>
    </source>
</evidence>
<dbReference type="PROSITE" id="PS50206">
    <property type="entry name" value="RHODANESE_3"/>
    <property type="match status" value="2"/>
</dbReference>
<name>A0A1I3ZDX9_9PROT</name>
<dbReference type="AlphaFoldDB" id="A0A1I3ZDX9"/>
<gene>
    <name evidence="5" type="ORF">SAMN02745775_102424</name>
</gene>
<dbReference type="InterPro" id="IPR001763">
    <property type="entry name" value="Rhodanese-like_dom"/>
</dbReference>
<keyword evidence="2" id="KW-0677">Repeat</keyword>
<keyword evidence="6" id="KW-1185">Reference proteome</keyword>
<dbReference type="OrthoDB" id="9781034at2"/>
<keyword evidence="1 5" id="KW-0808">Transferase</keyword>
<feature type="domain" description="Rhodanese" evidence="4">
    <location>
        <begin position="42"/>
        <end position="136"/>
    </location>
</feature>
<evidence type="ECO:0000313" key="5">
    <source>
        <dbReference type="EMBL" id="SFK42193.1"/>
    </source>
</evidence>
<protein>
    <submittedName>
        <fullName evidence="5">Thiosulfate/3-mercaptopyruvate sulfurtransferase</fullName>
    </submittedName>
</protein>
<dbReference type="SUPFAM" id="SSF52821">
    <property type="entry name" value="Rhodanese/Cell cycle control phosphatase"/>
    <property type="match status" value="2"/>
</dbReference>
<dbReference type="STRING" id="1123062.SAMN02745775_102424"/>
<feature type="region of interest" description="Disordered" evidence="3">
    <location>
        <begin position="52"/>
        <end position="71"/>
    </location>
</feature>
<dbReference type="PANTHER" id="PTHR11364">
    <property type="entry name" value="THIOSULFATE SULFERTANSFERASE"/>
    <property type="match status" value="1"/>
</dbReference>
<dbReference type="Gene3D" id="3.40.250.10">
    <property type="entry name" value="Rhodanese-like domain"/>
    <property type="match status" value="2"/>
</dbReference>
<dbReference type="Pfam" id="PF00581">
    <property type="entry name" value="Rhodanese"/>
    <property type="match status" value="2"/>
</dbReference>
<dbReference type="EMBL" id="FOSQ01000002">
    <property type="protein sequence ID" value="SFK42193.1"/>
    <property type="molecule type" value="Genomic_DNA"/>
</dbReference>
<dbReference type="InterPro" id="IPR045078">
    <property type="entry name" value="TST/MPST-like"/>
</dbReference>
<dbReference type="Proteomes" id="UP000199473">
    <property type="component" value="Unassembled WGS sequence"/>
</dbReference>
<organism evidence="5 6">
    <name type="scientific">Falsiroseomonas stagni DSM 19981</name>
    <dbReference type="NCBI Taxonomy" id="1123062"/>
    <lineage>
        <taxon>Bacteria</taxon>
        <taxon>Pseudomonadati</taxon>
        <taxon>Pseudomonadota</taxon>
        <taxon>Alphaproteobacteria</taxon>
        <taxon>Acetobacterales</taxon>
        <taxon>Roseomonadaceae</taxon>
        <taxon>Falsiroseomonas</taxon>
    </lineage>
</organism>
<evidence type="ECO:0000256" key="1">
    <source>
        <dbReference type="ARBA" id="ARBA00022679"/>
    </source>
</evidence>
<evidence type="ECO:0000256" key="2">
    <source>
        <dbReference type="ARBA" id="ARBA00022737"/>
    </source>
</evidence>
<dbReference type="PANTHER" id="PTHR11364:SF27">
    <property type="entry name" value="SULFURTRANSFERASE"/>
    <property type="match status" value="1"/>
</dbReference>